<dbReference type="STRING" id="208445.SAMN04489727_2567"/>
<protein>
    <submittedName>
        <fullName evidence="1">Uncharacterized protein</fullName>
    </submittedName>
</protein>
<evidence type="ECO:0000313" key="1">
    <source>
        <dbReference type="EMBL" id="SEC10247.1"/>
    </source>
</evidence>
<dbReference type="Proteomes" id="UP000199622">
    <property type="component" value="Unassembled WGS sequence"/>
</dbReference>
<evidence type="ECO:0000313" key="2">
    <source>
        <dbReference type="Proteomes" id="UP000199622"/>
    </source>
</evidence>
<organism evidence="1 2">
    <name type="scientific">Amycolatopsis tolypomycina</name>
    <dbReference type="NCBI Taxonomy" id="208445"/>
    <lineage>
        <taxon>Bacteria</taxon>
        <taxon>Bacillati</taxon>
        <taxon>Actinomycetota</taxon>
        <taxon>Actinomycetes</taxon>
        <taxon>Pseudonocardiales</taxon>
        <taxon>Pseudonocardiaceae</taxon>
        <taxon>Amycolatopsis</taxon>
    </lineage>
</organism>
<gene>
    <name evidence="1" type="ORF">SAMN04489727_2567</name>
</gene>
<proteinExistence type="predicted"/>
<name>A0A1H4PS23_9PSEU</name>
<reference evidence="2" key="1">
    <citation type="submission" date="2016-10" db="EMBL/GenBank/DDBJ databases">
        <authorList>
            <person name="Varghese N."/>
            <person name="Submissions S."/>
        </authorList>
    </citation>
    <scope>NUCLEOTIDE SEQUENCE [LARGE SCALE GENOMIC DNA]</scope>
    <source>
        <strain evidence="2">DSM 44544</strain>
    </source>
</reference>
<accession>A0A1H4PS23</accession>
<dbReference type="AlphaFoldDB" id="A0A1H4PS23"/>
<dbReference type="EMBL" id="FNSO01000004">
    <property type="protein sequence ID" value="SEC10247.1"/>
    <property type="molecule type" value="Genomic_DNA"/>
</dbReference>
<keyword evidence="2" id="KW-1185">Reference proteome</keyword>
<sequence>MIDAQGVTTKLDVIDSGKNVASTVNERNGQDLVPDELFERLVDRISREHQVGWEYAARIMDQALAFLGTCAHSTEPLAPSDVVDIGWHTFLLYTREYAGFCERVAGRFIHHEPADTGLVPASRTPREAASRTIIAVRLAGFAVDLPLWTVPADCHQCTQGCTHSSGDTGCHQLVDAATVRP</sequence>